<dbReference type="EMBL" id="LN831302">
    <property type="protein sequence ID" value="CQH53261.1"/>
    <property type="molecule type" value="Genomic_DNA"/>
</dbReference>
<evidence type="ECO:0000313" key="1">
    <source>
        <dbReference type="EMBL" id="CQH53261.1"/>
    </source>
</evidence>
<sequence length="137" mass="15257">MGYAEEICDIVVSHAGQKVRFFVRIDPDTREQDVLHEREDLEWTEADADAADDELQELVAKTAYEAQMGAENVTQLVKVADDMVLFTGFIEDEVVVVSFERGILGALPAMVGEFREYMLDHDVEFTALAAPEQSADG</sequence>
<reference evidence="2" key="1">
    <citation type="journal article" date="2016" name="Environ. Microbiol.">
        <title>The complete genome of a viable archaeum isolated from 123-million-year-old rock salt.</title>
        <authorList>
            <person name="Jaakkola S.T."/>
            <person name="Pfeiffer F."/>
            <person name="Ravantti J.J."/>
            <person name="Guo Q."/>
            <person name="Liu Y."/>
            <person name="Chen X."/>
            <person name="Ma H."/>
            <person name="Yang C."/>
            <person name="Oksanen H.M."/>
            <person name="Bamford D.H."/>
        </authorList>
    </citation>
    <scope>NUCLEOTIDE SEQUENCE</scope>
    <source>
        <strain evidence="2">JI20-1</strain>
    </source>
</reference>
<proteinExistence type="predicted"/>
<dbReference type="KEGG" id="hhb:Hhub_1944"/>
<dbReference type="RefSeq" id="WP_059056403.1">
    <property type="nucleotide sequence ID" value="NZ_CEML01000002.1"/>
</dbReference>
<protein>
    <submittedName>
        <fullName evidence="1">Uncharacterized protein</fullName>
    </submittedName>
</protein>
<name>A0A0U5H0R9_9EURY</name>
<dbReference type="OrthoDB" id="266666at2157"/>
<dbReference type="Proteomes" id="UP000066737">
    <property type="component" value="Chromosome I"/>
</dbReference>
<dbReference type="AlphaFoldDB" id="A0A0U5H0R9"/>
<evidence type="ECO:0000313" key="2">
    <source>
        <dbReference type="Proteomes" id="UP000066737"/>
    </source>
</evidence>
<dbReference type="GeneID" id="26658616"/>
<organism evidence="1 2">
    <name type="scientific">Halobacterium hubeiense</name>
    <dbReference type="NCBI Taxonomy" id="1407499"/>
    <lineage>
        <taxon>Archaea</taxon>
        <taxon>Methanobacteriati</taxon>
        <taxon>Methanobacteriota</taxon>
        <taxon>Stenosarchaea group</taxon>
        <taxon>Halobacteria</taxon>
        <taxon>Halobacteriales</taxon>
        <taxon>Halobacteriaceae</taxon>
        <taxon>Halobacterium</taxon>
    </lineage>
</organism>
<dbReference type="STRING" id="1407499.HHUB_1944"/>
<gene>
    <name evidence="1" type="ORF">HHUB_1944</name>
</gene>
<accession>A0A0U5H0R9</accession>
<keyword evidence="2" id="KW-1185">Reference proteome</keyword>